<evidence type="ECO:0008006" key="4">
    <source>
        <dbReference type="Google" id="ProtNLM"/>
    </source>
</evidence>
<name>A0A1F5K4G6_9BACT</name>
<dbReference type="Pfam" id="PF01933">
    <property type="entry name" value="CofD"/>
    <property type="match status" value="1"/>
</dbReference>
<dbReference type="AlphaFoldDB" id="A0A1F5K4G6"/>
<reference evidence="2 3" key="1">
    <citation type="journal article" date="2016" name="Nat. Commun.">
        <title>Thousands of microbial genomes shed light on interconnected biogeochemical processes in an aquifer system.</title>
        <authorList>
            <person name="Anantharaman K."/>
            <person name="Brown C.T."/>
            <person name="Hug L.A."/>
            <person name="Sharon I."/>
            <person name="Castelle C.J."/>
            <person name="Probst A.J."/>
            <person name="Thomas B.C."/>
            <person name="Singh A."/>
            <person name="Wilkins M.J."/>
            <person name="Karaoz U."/>
            <person name="Brodie E.L."/>
            <person name="Williams K.H."/>
            <person name="Hubbard S.S."/>
            <person name="Banfield J.F."/>
        </authorList>
    </citation>
    <scope>NUCLEOTIDE SEQUENCE [LARGE SCALE GENOMIC DNA]</scope>
</reference>
<comment type="caution">
    <text evidence="2">The sequence shown here is derived from an EMBL/GenBank/DDBJ whole genome shotgun (WGS) entry which is preliminary data.</text>
</comment>
<dbReference type="EMBL" id="MFDH01000020">
    <property type="protein sequence ID" value="OGE35660.1"/>
    <property type="molecule type" value="Genomic_DNA"/>
</dbReference>
<dbReference type="GO" id="GO:0043743">
    <property type="term" value="F:LPPG:FO 2-phospho-L-lactate transferase activity"/>
    <property type="evidence" value="ECO:0007669"/>
    <property type="project" value="InterPro"/>
</dbReference>
<organism evidence="2 3">
    <name type="scientific">Candidatus Daviesbacteria bacterium RIFCSPHIGHO2_12_FULL_43_11</name>
    <dbReference type="NCBI Taxonomy" id="1797780"/>
    <lineage>
        <taxon>Bacteria</taxon>
        <taxon>Candidatus Daviesiibacteriota</taxon>
    </lineage>
</organism>
<dbReference type="InterPro" id="IPR038136">
    <property type="entry name" value="CofD-like_dom_sf"/>
</dbReference>
<evidence type="ECO:0000313" key="2">
    <source>
        <dbReference type="EMBL" id="OGE35660.1"/>
    </source>
</evidence>
<dbReference type="PANTHER" id="PTHR30135">
    <property type="entry name" value="UNCHARACTERIZED PROTEIN YVCK-RELATED"/>
    <property type="match status" value="1"/>
</dbReference>
<evidence type="ECO:0000313" key="3">
    <source>
        <dbReference type="Proteomes" id="UP000176405"/>
    </source>
</evidence>
<dbReference type="InterPro" id="IPR002882">
    <property type="entry name" value="CofD"/>
</dbReference>
<protein>
    <recommendedName>
        <fullName evidence="4">Gluconeogenesis factor</fullName>
    </recommendedName>
</protein>
<dbReference type="SUPFAM" id="SSF142338">
    <property type="entry name" value="CofD-like"/>
    <property type="match status" value="1"/>
</dbReference>
<keyword evidence="1" id="KW-0963">Cytoplasm</keyword>
<evidence type="ECO:0000256" key="1">
    <source>
        <dbReference type="ARBA" id="ARBA00022490"/>
    </source>
</evidence>
<dbReference type="CDD" id="cd07187">
    <property type="entry name" value="YvcK_like"/>
    <property type="match status" value="1"/>
</dbReference>
<sequence>MATKRNLQTQKVVSLGGGTGHFIWLRGATNHNDPVRNTAIASTWDSGGSSGELRVKEGILPPGDYMQCILGMMEDEEQLQEAIIILKDRAGGHPLVNQLAAKAEKAHHGVEGGIEGLKKLFRVRGNIIPVSLLDVDLNSETKNGNCFNREHLLDKLKGDPKFSLEDEVSRIFLEPLPKANPKALEAILAADKIIFPPGSPYTSIFPHLLIDGIPQAIQKTKGKLVIALNLMTTKGEDHHLTTASRWLKVFQYYLGDGEWIKKTGKSRIDYLVVNENHVDPEIVSIYQSQGQRLIEVDESMCKEQAPGLKIIKAHLVEYDRYSHLIRHNPEILAQTILNLP</sequence>
<dbReference type="PANTHER" id="PTHR30135:SF3">
    <property type="entry name" value="GLUCONEOGENESIS FACTOR-RELATED"/>
    <property type="match status" value="1"/>
</dbReference>
<dbReference type="STRING" id="1797780.A3E45_05345"/>
<dbReference type="Gene3D" id="3.40.50.10680">
    <property type="entry name" value="CofD-like domains"/>
    <property type="match status" value="1"/>
</dbReference>
<gene>
    <name evidence="2" type="ORF">A3E45_05345</name>
</gene>
<proteinExistence type="predicted"/>
<dbReference type="InterPro" id="IPR010119">
    <property type="entry name" value="Gluconeogen_factor"/>
</dbReference>
<dbReference type="Proteomes" id="UP000176405">
    <property type="component" value="Unassembled WGS sequence"/>
</dbReference>
<accession>A0A1F5K4G6</accession>